<organism evidence="3 4">
    <name type="scientific">Candidatus Tanganyikabacteria bacterium</name>
    <dbReference type="NCBI Taxonomy" id="2961651"/>
    <lineage>
        <taxon>Bacteria</taxon>
        <taxon>Bacillati</taxon>
        <taxon>Candidatus Sericytochromatia</taxon>
        <taxon>Candidatus Tanganyikabacteria</taxon>
    </lineage>
</organism>
<gene>
    <name evidence="3" type="ORF">FJZ00_13940</name>
</gene>
<protein>
    <submittedName>
        <fullName evidence="3">ThiF family adenylyltransferase</fullName>
    </submittedName>
</protein>
<dbReference type="Proteomes" id="UP000703893">
    <property type="component" value="Unassembled WGS sequence"/>
</dbReference>
<evidence type="ECO:0000256" key="1">
    <source>
        <dbReference type="SAM" id="MobiDB-lite"/>
    </source>
</evidence>
<dbReference type="InterPro" id="IPR050229">
    <property type="entry name" value="GlpE_sulfurtransferase"/>
</dbReference>
<reference evidence="3 4" key="1">
    <citation type="submission" date="2019-03" db="EMBL/GenBank/DDBJ databases">
        <title>Lake Tanganyika Metagenome-Assembled Genomes (MAGs).</title>
        <authorList>
            <person name="Tran P."/>
        </authorList>
    </citation>
    <scope>NUCLEOTIDE SEQUENCE [LARGE SCALE GENOMIC DNA]</scope>
    <source>
        <strain evidence="3">K_DeepCast_65m_m2_236</strain>
    </source>
</reference>
<dbReference type="Pfam" id="PF00899">
    <property type="entry name" value="ThiF"/>
    <property type="match status" value="1"/>
</dbReference>
<keyword evidence="3" id="KW-0548">Nucleotidyltransferase</keyword>
<feature type="domain" description="Rhodanese" evidence="2">
    <location>
        <begin position="181"/>
        <end position="269"/>
    </location>
</feature>
<comment type="caution">
    <text evidence="3">The sequence shown here is derived from an EMBL/GenBank/DDBJ whole genome shotgun (WGS) entry which is preliminary data.</text>
</comment>
<dbReference type="EMBL" id="VGJX01000935">
    <property type="protein sequence ID" value="MBM3276250.1"/>
    <property type="molecule type" value="Genomic_DNA"/>
</dbReference>
<feature type="non-terminal residue" evidence="3">
    <location>
        <position position="1"/>
    </location>
</feature>
<dbReference type="InterPro" id="IPR036873">
    <property type="entry name" value="Rhodanese-like_dom_sf"/>
</dbReference>
<dbReference type="InterPro" id="IPR000594">
    <property type="entry name" value="ThiF_NAD_FAD-bd"/>
</dbReference>
<dbReference type="AlphaFoldDB" id="A0A937X8E7"/>
<sequence>VDGADNFPTRYLVSDACVLLGKPEVWAAIYRWEGQISVFDAARGPCYRCLFPTMPEEGAVPNCAEGGVLGVLPGVIGTLQATEVVKLILGLGDPLVGRLMQFDALGGSFETLHLAKDPDCPACAPGATLDLRNEAAACAVPPEGAGGTETGDSETGDSETGDSEDDGWTVSVGRLASRLKADDAPVLVDCRQPYEWDICHLDQSILLPMSEIPGRVRELDPAADTVVLCHHGQRSLRVVHFLRNAGFASVRSLEGGIDAWSREIDPTLARY</sequence>
<dbReference type="Gene3D" id="3.40.250.10">
    <property type="entry name" value="Rhodanese-like domain"/>
    <property type="match status" value="1"/>
</dbReference>
<feature type="region of interest" description="Disordered" evidence="1">
    <location>
        <begin position="140"/>
        <end position="168"/>
    </location>
</feature>
<dbReference type="GO" id="GO:0008641">
    <property type="term" value="F:ubiquitin-like modifier activating enzyme activity"/>
    <property type="evidence" value="ECO:0007669"/>
    <property type="project" value="InterPro"/>
</dbReference>
<evidence type="ECO:0000259" key="2">
    <source>
        <dbReference type="PROSITE" id="PS50206"/>
    </source>
</evidence>
<dbReference type="PANTHER" id="PTHR43031">
    <property type="entry name" value="FAD-DEPENDENT OXIDOREDUCTASE"/>
    <property type="match status" value="1"/>
</dbReference>
<proteinExistence type="predicted"/>
<keyword evidence="3" id="KW-0808">Transferase</keyword>
<dbReference type="SUPFAM" id="SSF69572">
    <property type="entry name" value="Activating enzymes of the ubiquitin-like proteins"/>
    <property type="match status" value="1"/>
</dbReference>
<dbReference type="SMART" id="SM00450">
    <property type="entry name" value="RHOD"/>
    <property type="match status" value="1"/>
</dbReference>
<dbReference type="InterPro" id="IPR035985">
    <property type="entry name" value="Ubiquitin-activating_enz"/>
</dbReference>
<dbReference type="PANTHER" id="PTHR43031:SF17">
    <property type="entry name" value="SULFURTRANSFERASE YTWF-RELATED"/>
    <property type="match status" value="1"/>
</dbReference>
<name>A0A937X8E7_9BACT</name>
<accession>A0A937X8E7</accession>
<dbReference type="Pfam" id="PF00581">
    <property type="entry name" value="Rhodanese"/>
    <property type="match status" value="1"/>
</dbReference>
<dbReference type="CDD" id="cd00757">
    <property type="entry name" value="ThiF_MoeB_HesA_family"/>
    <property type="match status" value="1"/>
</dbReference>
<evidence type="ECO:0000313" key="4">
    <source>
        <dbReference type="Proteomes" id="UP000703893"/>
    </source>
</evidence>
<dbReference type="GO" id="GO:0016779">
    <property type="term" value="F:nucleotidyltransferase activity"/>
    <property type="evidence" value="ECO:0007669"/>
    <property type="project" value="UniProtKB-KW"/>
</dbReference>
<evidence type="ECO:0000313" key="3">
    <source>
        <dbReference type="EMBL" id="MBM3276250.1"/>
    </source>
</evidence>
<dbReference type="InterPro" id="IPR001763">
    <property type="entry name" value="Rhodanese-like_dom"/>
</dbReference>
<dbReference type="PROSITE" id="PS50206">
    <property type="entry name" value="RHODANESE_3"/>
    <property type="match status" value="1"/>
</dbReference>
<feature type="compositionally biased region" description="Acidic residues" evidence="1">
    <location>
        <begin position="151"/>
        <end position="167"/>
    </location>
</feature>
<dbReference type="Gene3D" id="3.40.50.720">
    <property type="entry name" value="NAD(P)-binding Rossmann-like Domain"/>
    <property type="match status" value="1"/>
</dbReference>